<feature type="compositionally biased region" description="Polar residues" evidence="1">
    <location>
        <begin position="484"/>
        <end position="493"/>
    </location>
</feature>
<dbReference type="InParanoid" id="A0A0L0H6A2"/>
<feature type="compositionally biased region" description="Polar residues" evidence="1">
    <location>
        <begin position="456"/>
        <end position="465"/>
    </location>
</feature>
<proteinExistence type="predicted"/>
<dbReference type="EMBL" id="KQ257470">
    <property type="protein sequence ID" value="KNC96243.1"/>
    <property type="molecule type" value="Genomic_DNA"/>
</dbReference>
<feature type="compositionally biased region" description="Basic and acidic residues" evidence="1">
    <location>
        <begin position="608"/>
        <end position="650"/>
    </location>
</feature>
<feature type="compositionally biased region" description="Basic and acidic residues" evidence="1">
    <location>
        <begin position="870"/>
        <end position="885"/>
    </location>
</feature>
<feature type="compositionally biased region" description="Basic and acidic residues" evidence="1">
    <location>
        <begin position="542"/>
        <end position="563"/>
    </location>
</feature>
<reference evidence="2 3" key="1">
    <citation type="submission" date="2009-08" db="EMBL/GenBank/DDBJ databases">
        <title>The Genome Sequence of Spizellomyces punctatus strain DAOM BR117.</title>
        <authorList>
            <consortium name="The Broad Institute Genome Sequencing Platform"/>
            <person name="Russ C."/>
            <person name="Cuomo C."/>
            <person name="Shea T."/>
            <person name="Young S.K."/>
            <person name="Zeng Q."/>
            <person name="Koehrsen M."/>
            <person name="Haas B."/>
            <person name="Borodovsky M."/>
            <person name="Guigo R."/>
            <person name="Alvarado L."/>
            <person name="Berlin A."/>
            <person name="Bochicchio J."/>
            <person name="Borenstein D."/>
            <person name="Chapman S."/>
            <person name="Chen Z."/>
            <person name="Engels R."/>
            <person name="Freedman E."/>
            <person name="Gellesch M."/>
            <person name="Goldberg J."/>
            <person name="Griggs A."/>
            <person name="Gujja S."/>
            <person name="Heiman D."/>
            <person name="Hepburn T."/>
            <person name="Howarth C."/>
            <person name="Jen D."/>
            <person name="Larson L."/>
            <person name="Lewis B."/>
            <person name="Mehta T."/>
            <person name="Park D."/>
            <person name="Pearson M."/>
            <person name="Roberts A."/>
            <person name="Saif S."/>
            <person name="Shenoy N."/>
            <person name="Sisk P."/>
            <person name="Stolte C."/>
            <person name="Sykes S."/>
            <person name="Thomson T."/>
            <person name="Walk T."/>
            <person name="White J."/>
            <person name="Yandava C."/>
            <person name="Burger G."/>
            <person name="Gray M.W."/>
            <person name="Holland P.W.H."/>
            <person name="King N."/>
            <person name="Lang F.B.F."/>
            <person name="Roger A.J."/>
            <person name="Ruiz-Trillo I."/>
            <person name="Lander E."/>
            <person name="Nusbaum C."/>
        </authorList>
    </citation>
    <scope>NUCLEOTIDE SEQUENCE [LARGE SCALE GENOMIC DNA]</scope>
    <source>
        <strain evidence="2 3">DAOM BR117</strain>
    </source>
</reference>
<dbReference type="RefSeq" id="XP_016604283.1">
    <property type="nucleotide sequence ID" value="XM_016756555.1"/>
</dbReference>
<feature type="compositionally biased region" description="Low complexity" evidence="1">
    <location>
        <begin position="651"/>
        <end position="664"/>
    </location>
</feature>
<feature type="compositionally biased region" description="Basic and acidic residues" evidence="1">
    <location>
        <begin position="466"/>
        <end position="482"/>
    </location>
</feature>
<evidence type="ECO:0000256" key="1">
    <source>
        <dbReference type="SAM" id="MobiDB-lite"/>
    </source>
</evidence>
<feature type="compositionally biased region" description="Basic and acidic residues" evidence="1">
    <location>
        <begin position="570"/>
        <end position="597"/>
    </location>
</feature>
<feature type="region of interest" description="Disordered" evidence="1">
    <location>
        <begin position="240"/>
        <end position="270"/>
    </location>
</feature>
<sequence>MASRLYPTVQMSKDIFLALHAEGQAEFFQAILFGVREMCDDEELVVHVKGFVPFHASGNDLVPALSQLLSLHGQTVIGWFAAAPFRRDFGNTVNSLGHISHDMATIYFEVFQRALFRTFLLNWKKELSSETSGGTSEFVDEASVILKDLVGLVCVRGSPLAGSSAIFSYQSPSINTDQLIAELAGSSGQFPFLSAETASGFPELKDIEKLHESFIRDTVAEHVKGDLNGAEVLATLAHPSPLQDTNNGIAPRKRKSTADIPTDRGSKKVKTDSKLAQEIRRIPDENIQVFPGQRSDFLRRVNSSHSMIFCSPFDELSFSSLLPSDPTAERVSEFSELTPNLISKYDAMSTYMTTTVATKMERYQETCKKYNVLLRCLDSLNRINRENIRKAVLKEGKEGNEAGDDVDVAVPMEGVEQSENAAEGETTQEADNAVHAVQREREGDKLVVTNGAMSGAPSSIMSSHETPARNDEKAQRSSEEKASPTGTTTQPMDLSTEGGRESLSDNVAAEAENAAKSRGLSSSPSGEIEASVSNKLVLHSPTGRDSDEVERPIQEATVDKEETSTSNMEIEPRDSPKNISNDKAEVNEEETIKKSMSPEEEPPTPTERAPEEAKRDVTPPSLEKPEIPSEPKTDNTEEMEEPPRAVEKLTAEPIAEIEAPAEVKPAPRRIGLQEYLRQKGKLPSVTSTSTEPTPPSLEGAGEEQEQQNADVPPEIPKPQTPELGQTPSDVKAGDDKVAGSGEDQENKNDQPKETDRSPQYTTRERTPVKLVKQADDIQSNQDADGKSPVDSSVSEPAKNAKGTGRRDIGSEASKTATAETIASPHRSTSSRVSSRSSSVDGRQQSTSRSAPASTITSDKDDVEEGEVSDSMDRRSTSSGRQDRTRRSGYFGSTPLYTSLYGDRPSREPSSPGVASRRLERDGSRGWSPLSSGGRDRERDRDRGDRDRAGSKERERHWDGRERERDRGDREGSFNSYRPGSGTWDRDRDRERYSYSRERDRDSYQPERERTERTERDSYQPDRERTERDSYQPERDRDRGERDSYQPDRDRDRERAERERFGGDSYHPSRDSGSGVSSWRPRDARPR</sequence>
<keyword evidence="3" id="KW-1185">Reference proteome</keyword>
<feature type="compositionally biased region" description="Acidic residues" evidence="1">
    <location>
        <begin position="860"/>
        <end position="869"/>
    </location>
</feature>
<dbReference type="eggNOG" id="ENOG502T7X1">
    <property type="taxonomic scope" value="Eukaryota"/>
</dbReference>
<protein>
    <recommendedName>
        <fullName evidence="4">MPN domain-containing protein</fullName>
    </recommendedName>
</protein>
<feature type="region of interest" description="Disordered" evidence="1">
    <location>
        <begin position="438"/>
        <end position="1086"/>
    </location>
</feature>
<dbReference type="OMA" id="NYNADQR"/>
<feature type="compositionally biased region" description="Basic and acidic residues" evidence="1">
    <location>
        <begin position="744"/>
        <end position="775"/>
    </location>
</feature>
<feature type="compositionally biased region" description="Low complexity" evidence="1">
    <location>
        <begin position="826"/>
        <end position="839"/>
    </location>
</feature>
<dbReference type="VEuPathDB" id="FungiDB:SPPG_08397"/>
<accession>A0A0L0H6A2</accession>
<evidence type="ECO:0000313" key="3">
    <source>
        <dbReference type="Proteomes" id="UP000053201"/>
    </source>
</evidence>
<dbReference type="GeneID" id="27691565"/>
<name>A0A0L0H6A2_SPIPD</name>
<feature type="compositionally biased region" description="Polar residues" evidence="1">
    <location>
        <begin position="840"/>
        <end position="856"/>
    </location>
</feature>
<dbReference type="Proteomes" id="UP000053201">
    <property type="component" value="Unassembled WGS sequence"/>
</dbReference>
<organism evidence="2 3">
    <name type="scientific">Spizellomyces punctatus (strain DAOM BR117)</name>
    <dbReference type="NCBI Taxonomy" id="645134"/>
    <lineage>
        <taxon>Eukaryota</taxon>
        <taxon>Fungi</taxon>
        <taxon>Fungi incertae sedis</taxon>
        <taxon>Chytridiomycota</taxon>
        <taxon>Chytridiomycota incertae sedis</taxon>
        <taxon>Chytridiomycetes</taxon>
        <taxon>Spizellomycetales</taxon>
        <taxon>Spizellomycetaceae</taxon>
        <taxon>Spizellomyces</taxon>
    </lineage>
</organism>
<gene>
    <name evidence="2" type="ORF">SPPG_08397</name>
</gene>
<dbReference type="AlphaFoldDB" id="A0A0L0H6A2"/>
<evidence type="ECO:0000313" key="2">
    <source>
        <dbReference type="EMBL" id="KNC96243.1"/>
    </source>
</evidence>
<feature type="compositionally biased region" description="Basic and acidic residues" evidence="1">
    <location>
        <begin position="983"/>
        <end position="1069"/>
    </location>
</feature>
<feature type="compositionally biased region" description="Basic and acidic residues" evidence="1">
    <location>
        <begin position="261"/>
        <end position="270"/>
    </location>
</feature>
<dbReference type="OrthoDB" id="2162125at2759"/>
<evidence type="ECO:0008006" key="4">
    <source>
        <dbReference type="Google" id="ProtNLM"/>
    </source>
</evidence>
<feature type="compositionally biased region" description="Basic and acidic residues" evidence="1">
    <location>
        <begin position="933"/>
        <end position="971"/>
    </location>
</feature>